<feature type="region of interest" description="Disordered" evidence="10">
    <location>
        <begin position="301"/>
        <end position="399"/>
    </location>
</feature>
<dbReference type="GO" id="GO:0003712">
    <property type="term" value="F:transcription coregulator activity"/>
    <property type="evidence" value="ECO:0007669"/>
    <property type="project" value="InterPro"/>
</dbReference>
<comment type="caution">
    <text evidence="11">The sequence shown here is derived from an EMBL/GenBank/DDBJ whole genome shotgun (WGS) entry which is preliminary data.</text>
</comment>
<feature type="compositionally biased region" description="Polar residues" evidence="10">
    <location>
        <begin position="98"/>
        <end position="110"/>
    </location>
</feature>
<dbReference type="AlphaFoldDB" id="A0A9P4G8F1"/>
<dbReference type="OrthoDB" id="2160599at2759"/>
<evidence type="ECO:0000313" key="12">
    <source>
        <dbReference type="Proteomes" id="UP000800039"/>
    </source>
</evidence>
<comment type="similarity">
    <text evidence="2 9">Belongs to the Mediator complex subunit 19 family.</text>
</comment>
<feature type="compositionally biased region" description="Basic and acidic residues" evidence="10">
    <location>
        <begin position="1"/>
        <end position="13"/>
    </location>
</feature>
<keyword evidence="6 9" id="KW-0804">Transcription</keyword>
<dbReference type="Proteomes" id="UP000800039">
    <property type="component" value="Unassembled WGS sequence"/>
</dbReference>
<evidence type="ECO:0000256" key="9">
    <source>
        <dbReference type="RuleBase" id="RU364151"/>
    </source>
</evidence>
<evidence type="ECO:0000256" key="8">
    <source>
        <dbReference type="ARBA" id="ARBA00032018"/>
    </source>
</evidence>
<reference evidence="11" key="1">
    <citation type="submission" date="2020-01" db="EMBL/GenBank/DDBJ databases">
        <authorList>
            <consortium name="DOE Joint Genome Institute"/>
            <person name="Haridas S."/>
            <person name="Albert R."/>
            <person name="Binder M."/>
            <person name="Bloem J."/>
            <person name="Labutti K."/>
            <person name="Salamov A."/>
            <person name="Andreopoulos B."/>
            <person name="Baker S.E."/>
            <person name="Barry K."/>
            <person name="Bills G."/>
            <person name="Bluhm B.H."/>
            <person name="Cannon C."/>
            <person name="Castanera R."/>
            <person name="Culley D.E."/>
            <person name="Daum C."/>
            <person name="Ezra D."/>
            <person name="Gonzalez J.B."/>
            <person name="Henrissat B."/>
            <person name="Kuo A."/>
            <person name="Liang C."/>
            <person name="Lipzen A."/>
            <person name="Lutzoni F."/>
            <person name="Magnuson J."/>
            <person name="Mondo S."/>
            <person name="Nolan M."/>
            <person name="Ohm R."/>
            <person name="Pangilinan J."/>
            <person name="Park H.-J."/>
            <person name="Ramirez L."/>
            <person name="Alfaro M."/>
            <person name="Sun H."/>
            <person name="Tritt A."/>
            <person name="Yoshinaga Y."/>
            <person name="Zwiers L.-H."/>
            <person name="Turgeon B.G."/>
            <person name="Goodwin S.B."/>
            <person name="Spatafora J.W."/>
            <person name="Crous P.W."/>
            <person name="Grigoriev I.V."/>
        </authorList>
    </citation>
    <scope>NUCLEOTIDE SEQUENCE</scope>
    <source>
        <strain evidence="11">CBS 394.84</strain>
    </source>
</reference>
<protein>
    <recommendedName>
        <fullName evidence="3 9">Mediator of RNA polymerase II transcription subunit 19</fullName>
    </recommendedName>
    <alternativeName>
        <fullName evidence="8 9">Mediator complex subunit 19</fullName>
    </alternativeName>
</protein>
<keyword evidence="4 9" id="KW-0805">Transcription regulation</keyword>
<organism evidence="11 12">
    <name type="scientific">Cucurbitaria berberidis CBS 394.84</name>
    <dbReference type="NCBI Taxonomy" id="1168544"/>
    <lineage>
        <taxon>Eukaryota</taxon>
        <taxon>Fungi</taxon>
        <taxon>Dikarya</taxon>
        <taxon>Ascomycota</taxon>
        <taxon>Pezizomycotina</taxon>
        <taxon>Dothideomycetes</taxon>
        <taxon>Pleosporomycetidae</taxon>
        <taxon>Pleosporales</taxon>
        <taxon>Pleosporineae</taxon>
        <taxon>Cucurbitariaceae</taxon>
        <taxon>Cucurbitaria</taxon>
    </lineage>
</organism>
<evidence type="ECO:0000256" key="1">
    <source>
        <dbReference type="ARBA" id="ARBA00004123"/>
    </source>
</evidence>
<evidence type="ECO:0000256" key="5">
    <source>
        <dbReference type="ARBA" id="ARBA00023159"/>
    </source>
</evidence>
<feature type="compositionally biased region" description="Polar residues" evidence="10">
    <location>
        <begin position="314"/>
        <end position="330"/>
    </location>
</feature>
<comment type="function">
    <text evidence="9">Component of the Mediator complex, a coactivator involved in the regulated transcription of nearly all RNA polymerase II-dependent genes. Mediator functions as a bridge to convey information from gene-specific regulatory proteins to the basal RNA polymerase II transcription machinery. Mediator is recruited to promoters by direct interactions with regulatory proteins and serves as a scaffold for the assembly of a functional preinitiation complex with RNA polymerase II and the general transcription factors.</text>
</comment>
<evidence type="ECO:0000313" key="11">
    <source>
        <dbReference type="EMBL" id="KAF1840988.1"/>
    </source>
</evidence>
<dbReference type="EMBL" id="ML976619">
    <property type="protein sequence ID" value="KAF1840988.1"/>
    <property type="molecule type" value="Genomic_DNA"/>
</dbReference>
<dbReference type="GO" id="GO:0016592">
    <property type="term" value="C:mediator complex"/>
    <property type="evidence" value="ECO:0007669"/>
    <property type="project" value="InterPro"/>
</dbReference>
<evidence type="ECO:0000256" key="10">
    <source>
        <dbReference type="SAM" id="MobiDB-lite"/>
    </source>
</evidence>
<feature type="region of interest" description="Disordered" evidence="10">
    <location>
        <begin position="1"/>
        <end position="121"/>
    </location>
</feature>
<sequence>MSDPSAKRQRLDSIGRFSPASPPFDVAALAGQTTKTPIHPRTPTSPPYPSMSSHSNGAFAMTSTAASSDMSPQSSVPMSQSLSQSATSASILHPFPTPASTAGVMSSANLDSDGDAMMDDSAEDDTVRLRNHRPSNHNRQGQFLYTKDGRLRASVGTCGSLLFKAPQEEHTMSRPHGSQNLFDLYSLNSLASSVARNDPVTGEKINKLRKSYEGHIKYLQIAGKPKATKMDRVFLDPLFIPEDDWHVLKVQGKELERALTPDQTALAPEFGKLLDGAFAGMAPGPLPTADTAKYRAYIGTDDTVKPKPQDGPPQRTTPFASSAPTPSNPATHRGASRPERTGSKRQYTDAAFQGYGEGYGDEYADSTGGEDNAQGNLAKRRKLQFERTSHSVEVGGARR</sequence>
<dbReference type="InterPro" id="IPR013942">
    <property type="entry name" value="Mediator_Med19_fun"/>
</dbReference>
<evidence type="ECO:0000256" key="2">
    <source>
        <dbReference type="ARBA" id="ARBA00009259"/>
    </source>
</evidence>
<proteinExistence type="inferred from homology"/>
<dbReference type="Pfam" id="PF08633">
    <property type="entry name" value="Rox3"/>
    <property type="match status" value="1"/>
</dbReference>
<evidence type="ECO:0000256" key="7">
    <source>
        <dbReference type="ARBA" id="ARBA00023242"/>
    </source>
</evidence>
<keyword evidence="7 9" id="KW-0539">Nucleus</keyword>
<keyword evidence="12" id="KW-1185">Reference proteome</keyword>
<evidence type="ECO:0000256" key="3">
    <source>
        <dbReference type="ARBA" id="ARBA00019615"/>
    </source>
</evidence>
<keyword evidence="5 9" id="KW-0010">Activator</keyword>
<name>A0A9P4G8F1_9PLEO</name>
<evidence type="ECO:0000256" key="4">
    <source>
        <dbReference type="ARBA" id="ARBA00023015"/>
    </source>
</evidence>
<gene>
    <name evidence="9" type="primary">MED19</name>
    <name evidence="11" type="ORF">K460DRAFT_359526</name>
</gene>
<feature type="compositionally biased region" description="Low complexity" evidence="10">
    <location>
        <begin position="50"/>
        <end position="90"/>
    </location>
</feature>
<evidence type="ECO:0000256" key="6">
    <source>
        <dbReference type="ARBA" id="ARBA00023163"/>
    </source>
</evidence>
<feature type="compositionally biased region" description="Acidic residues" evidence="10">
    <location>
        <begin position="112"/>
        <end position="121"/>
    </location>
</feature>
<comment type="subunit">
    <text evidence="9">Component of the Mediator complex.</text>
</comment>
<dbReference type="GO" id="GO:0006357">
    <property type="term" value="P:regulation of transcription by RNA polymerase II"/>
    <property type="evidence" value="ECO:0007669"/>
    <property type="project" value="InterPro"/>
</dbReference>
<accession>A0A9P4G8F1</accession>
<comment type="subcellular location">
    <subcellularLocation>
        <location evidence="1 9">Nucleus</location>
    </subcellularLocation>
</comment>